<gene>
    <name evidence="2" type="ORF">CHARACLAT_017508</name>
</gene>
<reference evidence="2 3" key="1">
    <citation type="submission" date="2021-06" db="EMBL/GenBank/DDBJ databases">
        <authorList>
            <person name="Palmer J.M."/>
        </authorList>
    </citation>
    <scope>NUCLEOTIDE SEQUENCE [LARGE SCALE GENOMIC DNA]</scope>
    <source>
        <strain evidence="2 3">CL_MEX2019</strain>
        <tissue evidence="2">Muscle</tissue>
    </source>
</reference>
<evidence type="ECO:0000256" key="1">
    <source>
        <dbReference type="SAM" id="MobiDB-lite"/>
    </source>
</evidence>
<protein>
    <recommendedName>
        <fullName evidence="4">4Fe-4S ferredoxin-type domain-containing protein</fullName>
    </recommendedName>
</protein>
<evidence type="ECO:0000313" key="3">
    <source>
        <dbReference type="Proteomes" id="UP001352852"/>
    </source>
</evidence>
<name>A0ABU7D1X0_9TELE</name>
<organism evidence="2 3">
    <name type="scientific">Characodon lateralis</name>
    <dbReference type="NCBI Taxonomy" id="208331"/>
    <lineage>
        <taxon>Eukaryota</taxon>
        <taxon>Metazoa</taxon>
        <taxon>Chordata</taxon>
        <taxon>Craniata</taxon>
        <taxon>Vertebrata</taxon>
        <taxon>Euteleostomi</taxon>
        <taxon>Actinopterygii</taxon>
        <taxon>Neopterygii</taxon>
        <taxon>Teleostei</taxon>
        <taxon>Neoteleostei</taxon>
        <taxon>Acanthomorphata</taxon>
        <taxon>Ovalentaria</taxon>
        <taxon>Atherinomorphae</taxon>
        <taxon>Cyprinodontiformes</taxon>
        <taxon>Goodeidae</taxon>
        <taxon>Characodon</taxon>
    </lineage>
</organism>
<proteinExistence type="predicted"/>
<comment type="caution">
    <text evidence="2">The sequence shown here is derived from an EMBL/GenBank/DDBJ whole genome shotgun (WGS) entry which is preliminary data.</text>
</comment>
<sequence length="101" mass="11426">MDNRLRERNKERIKINSSLKVSNSTLLPYSTPPSPPPRLSHPEPEPMQIVRTRLIPEKPRVKNNLCIYCGVCPFPCLMPVVAKREGLPLLVSPSLCWVSHG</sequence>
<keyword evidence="3" id="KW-1185">Reference proteome</keyword>
<feature type="compositionally biased region" description="Pro residues" evidence="1">
    <location>
        <begin position="30"/>
        <end position="39"/>
    </location>
</feature>
<evidence type="ECO:0000313" key="2">
    <source>
        <dbReference type="EMBL" id="MED6267970.1"/>
    </source>
</evidence>
<dbReference type="Proteomes" id="UP001352852">
    <property type="component" value="Unassembled WGS sequence"/>
</dbReference>
<feature type="region of interest" description="Disordered" evidence="1">
    <location>
        <begin position="24"/>
        <end position="44"/>
    </location>
</feature>
<accession>A0ABU7D1X0</accession>
<evidence type="ECO:0008006" key="4">
    <source>
        <dbReference type="Google" id="ProtNLM"/>
    </source>
</evidence>
<dbReference type="EMBL" id="JAHUTJ010009673">
    <property type="protein sequence ID" value="MED6267970.1"/>
    <property type="molecule type" value="Genomic_DNA"/>
</dbReference>